<dbReference type="GO" id="GO:0006633">
    <property type="term" value="P:fatty acid biosynthetic process"/>
    <property type="evidence" value="ECO:0007669"/>
    <property type="project" value="TreeGrafter"/>
</dbReference>
<dbReference type="InterPro" id="IPR050091">
    <property type="entry name" value="PKS_NRPS_Biosynth_Enz"/>
</dbReference>
<dbReference type="Gene3D" id="3.40.366.10">
    <property type="entry name" value="Malonyl-Coenzyme A Acyl Carrier Protein, domain 2"/>
    <property type="match status" value="1"/>
</dbReference>
<name>A0A150U2Q5_SORCE</name>
<dbReference type="InterPro" id="IPR001227">
    <property type="entry name" value="Ac_transferase_dom_sf"/>
</dbReference>
<dbReference type="Pfam" id="PF22336">
    <property type="entry name" value="RhiE-like_linker"/>
    <property type="match status" value="1"/>
</dbReference>
<proteinExistence type="predicted"/>
<dbReference type="PANTHER" id="PTHR43775:SF51">
    <property type="entry name" value="INACTIVE PHENOLPHTHIOCEROL SYNTHESIS POLYKETIDE SYNTHASE TYPE I PKS1-RELATED"/>
    <property type="match status" value="1"/>
</dbReference>
<dbReference type="Gene3D" id="3.30.70.3290">
    <property type="match status" value="1"/>
</dbReference>
<comment type="caution">
    <text evidence="3">The sequence shown here is derived from an EMBL/GenBank/DDBJ whole genome shotgun (WGS) entry which is preliminary data.</text>
</comment>
<evidence type="ECO:0000256" key="1">
    <source>
        <dbReference type="ARBA" id="ARBA00022679"/>
    </source>
</evidence>
<dbReference type="AlphaFoldDB" id="A0A150U2Q5"/>
<dbReference type="InterPro" id="IPR014043">
    <property type="entry name" value="Acyl_transferase_dom"/>
</dbReference>
<reference evidence="3 4" key="1">
    <citation type="submission" date="2014-02" db="EMBL/GenBank/DDBJ databases">
        <title>The small core and large imbalanced accessory genome model reveals a collaborative survival strategy of Sorangium cellulosum strains in nature.</title>
        <authorList>
            <person name="Han K."/>
            <person name="Peng R."/>
            <person name="Blom J."/>
            <person name="Li Y.-Z."/>
        </authorList>
    </citation>
    <scope>NUCLEOTIDE SEQUENCE [LARGE SCALE GENOMIC DNA]</scope>
    <source>
        <strain evidence="3 4">So0007-03</strain>
    </source>
</reference>
<dbReference type="PANTHER" id="PTHR43775">
    <property type="entry name" value="FATTY ACID SYNTHASE"/>
    <property type="match status" value="1"/>
</dbReference>
<organism evidence="3 4">
    <name type="scientific">Sorangium cellulosum</name>
    <name type="common">Polyangium cellulosum</name>
    <dbReference type="NCBI Taxonomy" id="56"/>
    <lineage>
        <taxon>Bacteria</taxon>
        <taxon>Pseudomonadati</taxon>
        <taxon>Myxococcota</taxon>
        <taxon>Polyangia</taxon>
        <taxon>Polyangiales</taxon>
        <taxon>Polyangiaceae</taxon>
        <taxon>Sorangium</taxon>
    </lineage>
</organism>
<evidence type="ECO:0000313" key="4">
    <source>
        <dbReference type="Proteomes" id="UP000075502"/>
    </source>
</evidence>
<dbReference type="SUPFAM" id="SSF52151">
    <property type="entry name" value="FabD/lysophospholipase-like"/>
    <property type="match status" value="1"/>
</dbReference>
<dbReference type="SMART" id="SM00827">
    <property type="entry name" value="PKS_AT"/>
    <property type="match status" value="1"/>
</dbReference>
<dbReference type="InterPro" id="IPR054514">
    <property type="entry name" value="RhiE-like_linker"/>
</dbReference>
<feature type="domain" description="Malonyl-CoA:ACP transacylase (MAT)" evidence="2">
    <location>
        <begin position="57"/>
        <end position="168"/>
    </location>
</feature>
<dbReference type="Proteomes" id="UP000075502">
    <property type="component" value="Unassembled WGS sequence"/>
</dbReference>
<dbReference type="InterPro" id="IPR016035">
    <property type="entry name" value="Acyl_Trfase/lysoPLipase"/>
</dbReference>
<gene>
    <name evidence="3" type="ORF">BE21_58195</name>
</gene>
<dbReference type="EMBL" id="JEME01000122">
    <property type="protein sequence ID" value="KYG11146.1"/>
    <property type="molecule type" value="Genomic_DNA"/>
</dbReference>
<evidence type="ECO:0000313" key="3">
    <source>
        <dbReference type="EMBL" id="KYG11146.1"/>
    </source>
</evidence>
<dbReference type="Pfam" id="PF00698">
    <property type="entry name" value="Acyl_transf_1"/>
    <property type="match status" value="1"/>
</dbReference>
<keyword evidence="1" id="KW-0808">Transferase</keyword>
<dbReference type="GO" id="GO:0004312">
    <property type="term" value="F:fatty acid synthase activity"/>
    <property type="evidence" value="ECO:0007669"/>
    <property type="project" value="TreeGrafter"/>
</dbReference>
<protein>
    <recommendedName>
        <fullName evidence="2">Malonyl-CoA:ACP transacylase (MAT) domain-containing protein</fullName>
    </recommendedName>
</protein>
<sequence length="168" mass="17308">MAFSLATTRSAMGHRLAVTATSRESLRAALDAAAQGQTPAGAARGVASASRGKLAFLFTGQGAQTPGMGRGLCAAWPAFREAFDRCVALFDRELDRPLREVMWAEPGSAEALLLDQTGFTQPALFTVEVALTALWRSWGVEPELVVGHSVGELGGGAHGAVAVVGGGA</sequence>
<accession>A0A150U2Q5</accession>
<evidence type="ECO:0000259" key="2">
    <source>
        <dbReference type="SMART" id="SM00827"/>
    </source>
</evidence>